<evidence type="ECO:0000313" key="2">
    <source>
        <dbReference type="EMBL" id="EJT75729.1"/>
    </source>
</evidence>
<reference evidence="4" key="1">
    <citation type="submission" date="2010-07" db="EMBL/GenBank/DDBJ databases">
        <title>The genome sequence of Gaeumannomyces graminis var. tritici strain R3-111a-1.</title>
        <authorList>
            <consortium name="The Broad Institute Genome Sequencing Platform"/>
            <person name="Ma L.-J."/>
            <person name="Dead R."/>
            <person name="Young S."/>
            <person name="Zeng Q."/>
            <person name="Koehrsen M."/>
            <person name="Alvarado L."/>
            <person name="Berlin A."/>
            <person name="Chapman S.B."/>
            <person name="Chen Z."/>
            <person name="Freedman E."/>
            <person name="Gellesch M."/>
            <person name="Goldberg J."/>
            <person name="Griggs A."/>
            <person name="Gujja S."/>
            <person name="Heilman E.R."/>
            <person name="Heiman D."/>
            <person name="Hepburn T."/>
            <person name="Howarth C."/>
            <person name="Jen D."/>
            <person name="Larson L."/>
            <person name="Mehta T."/>
            <person name="Neiman D."/>
            <person name="Pearson M."/>
            <person name="Roberts A."/>
            <person name="Saif S."/>
            <person name="Shea T."/>
            <person name="Shenoy N."/>
            <person name="Sisk P."/>
            <person name="Stolte C."/>
            <person name="Sykes S."/>
            <person name="Walk T."/>
            <person name="White J."/>
            <person name="Yandava C."/>
            <person name="Haas B."/>
            <person name="Nusbaum C."/>
            <person name="Birren B."/>
        </authorList>
    </citation>
    <scope>NUCLEOTIDE SEQUENCE [LARGE SCALE GENOMIC DNA]</scope>
    <source>
        <strain evidence="4">R3-111a-1</strain>
    </source>
</reference>
<evidence type="ECO:0000259" key="1">
    <source>
        <dbReference type="Pfam" id="PF20150"/>
    </source>
</evidence>
<dbReference type="EnsemblFungi" id="EJT75729">
    <property type="protein sequence ID" value="EJT75729"/>
    <property type="gene ID" value="GGTG_05660"/>
</dbReference>
<dbReference type="RefSeq" id="XP_009221729.1">
    <property type="nucleotide sequence ID" value="XM_009223465.1"/>
</dbReference>
<dbReference type="PANTHER" id="PTHR35910">
    <property type="entry name" value="2EXR DOMAIN-CONTAINING PROTEIN"/>
    <property type="match status" value="1"/>
</dbReference>
<keyword evidence="4" id="KW-1185">Reference proteome</keyword>
<reference evidence="3" key="4">
    <citation type="journal article" date="2015" name="G3 (Bethesda)">
        <title>Genome sequences of three phytopathogenic species of the Magnaporthaceae family of fungi.</title>
        <authorList>
            <person name="Okagaki L.H."/>
            <person name="Nunes C.C."/>
            <person name="Sailsbery J."/>
            <person name="Clay B."/>
            <person name="Brown D."/>
            <person name="John T."/>
            <person name="Oh Y."/>
            <person name="Young N."/>
            <person name="Fitzgerald M."/>
            <person name="Haas B.J."/>
            <person name="Zeng Q."/>
            <person name="Young S."/>
            <person name="Adiconis X."/>
            <person name="Fan L."/>
            <person name="Levin J.Z."/>
            <person name="Mitchell T.K."/>
            <person name="Okubara P.A."/>
            <person name="Farman M.L."/>
            <person name="Kohn L.M."/>
            <person name="Birren B."/>
            <person name="Ma L.-J."/>
            <person name="Dean R.A."/>
        </authorList>
    </citation>
    <scope>NUCLEOTIDE SEQUENCE</scope>
    <source>
        <strain evidence="3">R3-111a-1</strain>
    </source>
</reference>
<evidence type="ECO:0000313" key="4">
    <source>
        <dbReference type="Proteomes" id="UP000006039"/>
    </source>
</evidence>
<dbReference type="STRING" id="644352.J3NWJ7"/>
<dbReference type="HOGENOM" id="CLU_045008_1_0_1"/>
<protein>
    <recommendedName>
        <fullName evidence="1">2EXR domain-containing protein</fullName>
    </recommendedName>
</protein>
<gene>
    <name evidence="3" type="primary">20346118</name>
    <name evidence="2" type="ORF">GGTG_05660</name>
</gene>
<sequence>MRDRTLFNERLAEGLPATASDGSSNNRQFTVFPALPVELRLKIWQISIRELQHRIIYVKLRPGREPSVMMTIPPGEAPEGTHGSAADIANGSDNDHVIEDAHQRFDAGLESIERRRRLAWSAVFPTILRVNRESRSAYFSVFRIPMPFGAGGDDARKLVVNLSPDRDILDVGISVPDPDIADPDNPRVRARLFVGFLCSLRARDPRKEGIRRLSLGAQVFSTQTDDTCITVDDLLDHISPSVADESWERGATVFAQVIENLVSFFRVANLGHIGRCNPGPPIFPNSKAHFALSVPLAPGRRHNNLVACTACVSHRYLPSTPDVATFTWLDNDPRPHVAVDTQQLPSNECPHQVFRAWTELEERFGVKRASSSFDLYLAAAEDHNNSFDNESARRHLKNEWGSWQQWSDTLQEEYGQWVTEMGDLMSEEQEVAVKDEAQPAVGLWLWPSEALSRLSAENPCGEHDAGELAVHDLSGSTPGLLVAHLA</sequence>
<evidence type="ECO:0000313" key="3">
    <source>
        <dbReference type="EnsemblFungi" id="EJT75729"/>
    </source>
</evidence>
<dbReference type="Proteomes" id="UP000006039">
    <property type="component" value="Unassembled WGS sequence"/>
</dbReference>
<accession>J3NWJ7</accession>
<dbReference type="Pfam" id="PF20150">
    <property type="entry name" value="2EXR"/>
    <property type="match status" value="1"/>
</dbReference>
<name>J3NWJ7_GAET3</name>
<reference evidence="3" key="5">
    <citation type="submission" date="2018-04" db="UniProtKB">
        <authorList>
            <consortium name="EnsemblFungi"/>
        </authorList>
    </citation>
    <scope>IDENTIFICATION</scope>
    <source>
        <strain evidence="3">R3-111a-1</strain>
    </source>
</reference>
<dbReference type="eggNOG" id="ENOG502RMS0">
    <property type="taxonomic scope" value="Eukaryota"/>
</dbReference>
<dbReference type="OrthoDB" id="3469466at2759"/>
<dbReference type="GeneID" id="20346118"/>
<reference evidence="2" key="2">
    <citation type="submission" date="2010-07" db="EMBL/GenBank/DDBJ databases">
        <authorList>
            <consortium name="The Broad Institute Genome Sequencing Platform"/>
            <consortium name="Broad Institute Genome Sequencing Center for Infectious Disease"/>
            <person name="Ma L.-J."/>
            <person name="Dead R."/>
            <person name="Young S."/>
            <person name="Zeng Q."/>
            <person name="Koehrsen M."/>
            <person name="Alvarado L."/>
            <person name="Berlin A."/>
            <person name="Chapman S.B."/>
            <person name="Chen Z."/>
            <person name="Freedman E."/>
            <person name="Gellesch M."/>
            <person name="Goldberg J."/>
            <person name="Griggs A."/>
            <person name="Gujja S."/>
            <person name="Heilman E.R."/>
            <person name="Heiman D."/>
            <person name="Hepburn T."/>
            <person name="Howarth C."/>
            <person name="Jen D."/>
            <person name="Larson L."/>
            <person name="Mehta T."/>
            <person name="Neiman D."/>
            <person name="Pearson M."/>
            <person name="Roberts A."/>
            <person name="Saif S."/>
            <person name="Shea T."/>
            <person name="Shenoy N."/>
            <person name="Sisk P."/>
            <person name="Stolte C."/>
            <person name="Sykes S."/>
            <person name="Walk T."/>
            <person name="White J."/>
            <person name="Yandava C."/>
            <person name="Haas B."/>
            <person name="Nusbaum C."/>
            <person name="Birren B."/>
        </authorList>
    </citation>
    <scope>NUCLEOTIDE SEQUENCE</scope>
    <source>
        <strain evidence="2">R3-111a-1</strain>
    </source>
</reference>
<organism evidence="2">
    <name type="scientific">Gaeumannomyces tritici (strain R3-111a-1)</name>
    <name type="common">Wheat and barley take-all root rot fungus</name>
    <name type="synonym">Gaeumannomyces graminis var. tritici</name>
    <dbReference type="NCBI Taxonomy" id="644352"/>
    <lineage>
        <taxon>Eukaryota</taxon>
        <taxon>Fungi</taxon>
        <taxon>Dikarya</taxon>
        <taxon>Ascomycota</taxon>
        <taxon>Pezizomycotina</taxon>
        <taxon>Sordariomycetes</taxon>
        <taxon>Sordariomycetidae</taxon>
        <taxon>Magnaporthales</taxon>
        <taxon>Magnaporthaceae</taxon>
        <taxon>Gaeumannomyces</taxon>
    </lineage>
</organism>
<dbReference type="AlphaFoldDB" id="J3NWJ7"/>
<dbReference type="EMBL" id="GL385397">
    <property type="protein sequence ID" value="EJT75729.1"/>
    <property type="molecule type" value="Genomic_DNA"/>
</dbReference>
<dbReference type="PANTHER" id="PTHR35910:SF6">
    <property type="entry name" value="2EXR DOMAIN-CONTAINING PROTEIN"/>
    <property type="match status" value="1"/>
</dbReference>
<proteinExistence type="predicted"/>
<dbReference type="VEuPathDB" id="FungiDB:GGTG_05660"/>
<feature type="domain" description="2EXR" evidence="1">
    <location>
        <begin position="29"/>
        <end position="169"/>
    </location>
</feature>
<dbReference type="InterPro" id="IPR045518">
    <property type="entry name" value="2EXR"/>
</dbReference>
<reference evidence="2" key="3">
    <citation type="submission" date="2010-09" db="EMBL/GenBank/DDBJ databases">
        <title>Annotation of Gaeumannomyces graminis var. tritici R3-111a-1.</title>
        <authorList>
            <consortium name="The Broad Institute Genome Sequencing Platform"/>
            <person name="Ma L.-J."/>
            <person name="Dead R."/>
            <person name="Young S.K."/>
            <person name="Zeng Q."/>
            <person name="Gargeya S."/>
            <person name="Fitzgerald M."/>
            <person name="Haas B."/>
            <person name="Abouelleil A."/>
            <person name="Alvarado L."/>
            <person name="Arachchi H.M."/>
            <person name="Berlin A."/>
            <person name="Brown A."/>
            <person name="Chapman S.B."/>
            <person name="Chen Z."/>
            <person name="Dunbar C."/>
            <person name="Freedman E."/>
            <person name="Gearin G."/>
            <person name="Gellesch M."/>
            <person name="Goldberg J."/>
            <person name="Griggs A."/>
            <person name="Gujja S."/>
            <person name="Heiman D."/>
            <person name="Howarth C."/>
            <person name="Larson L."/>
            <person name="Lui A."/>
            <person name="MacDonald P.J.P."/>
            <person name="Mehta T."/>
            <person name="Montmayeur A."/>
            <person name="Murphy C."/>
            <person name="Neiman D."/>
            <person name="Pearson M."/>
            <person name="Priest M."/>
            <person name="Roberts A."/>
            <person name="Saif S."/>
            <person name="Shea T."/>
            <person name="Shenoy N."/>
            <person name="Sisk P."/>
            <person name="Stolte C."/>
            <person name="Sykes S."/>
            <person name="Yandava C."/>
            <person name="Wortman J."/>
            <person name="Nusbaum C."/>
            <person name="Birren B."/>
        </authorList>
    </citation>
    <scope>NUCLEOTIDE SEQUENCE</scope>
    <source>
        <strain evidence="2">R3-111a-1</strain>
    </source>
</reference>